<reference evidence="7" key="1">
    <citation type="submission" date="2013-03" db="EMBL/GenBank/DDBJ databases">
        <authorList>
            <person name="Jeffery W."/>
            <person name="Warren W."/>
            <person name="Wilson R.K."/>
        </authorList>
    </citation>
    <scope>NUCLEOTIDE SEQUENCE</scope>
    <source>
        <strain evidence="7">female</strain>
    </source>
</reference>
<evidence type="ECO:0000256" key="4">
    <source>
        <dbReference type="SAM" id="MobiDB-lite"/>
    </source>
</evidence>
<dbReference type="Proteomes" id="UP000018467">
    <property type="component" value="Unassembled WGS sequence"/>
</dbReference>
<dbReference type="SUPFAM" id="SSF56204">
    <property type="entry name" value="Hect, E3 ligase catalytic domain"/>
    <property type="match status" value="1"/>
</dbReference>
<dbReference type="Bgee" id="ENSAMXG00000032909">
    <property type="expression patterns" value="Expressed in testis and 5 other cell types or tissues"/>
</dbReference>
<evidence type="ECO:0000256" key="3">
    <source>
        <dbReference type="PROSITE-ProRule" id="PRU00104"/>
    </source>
</evidence>
<dbReference type="Gene3D" id="3.90.1750.10">
    <property type="entry name" value="Hect, E3 ligase catalytic domains"/>
    <property type="match status" value="1"/>
</dbReference>
<comment type="caution">
    <text evidence="3">Lacks conserved residue(s) required for the propagation of feature annotation.</text>
</comment>
<evidence type="ECO:0000313" key="7">
    <source>
        <dbReference type="Proteomes" id="UP000018467"/>
    </source>
</evidence>
<reference evidence="6" key="3">
    <citation type="submission" date="2025-08" db="UniProtKB">
        <authorList>
            <consortium name="Ensembl"/>
        </authorList>
    </citation>
    <scope>IDENTIFICATION</scope>
</reference>
<dbReference type="GeneID" id="111190595"/>
<dbReference type="InterPro" id="IPR035983">
    <property type="entry name" value="Hect_E3_ubiquitin_ligase"/>
</dbReference>
<evidence type="ECO:0000313" key="6">
    <source>
        <dbReference type="Ensembl" id="ENSAMXP00000050961.1"/>
    </source>
</evidence>
<keyword evidence="7" id="KW-1185">Reference proteome</keyword>
<dbReference type="STRING" id="7994.ENSAMXP00000050961"/>
<reference evidence="6" key="4">
    <citation type="submission" date="2025-09" db="UniProtKB">
        <authorList>
            <consortium name="Ensembl"/>
        </authorList>
    </citation>
    <scope>IDENTIFICATION</scope>
</reference>
<feature type="region of interest" description="Disordered" evidence="4">
    <location>
        <begin position="38"/>
        <end position="59"/>
    </location>
</feature>
<dbReference type="GeneTree" id="ENSGT00460000041731"/>
<dbReference type="SMART" id="SM00119">
    <property type="entry name" value="HECTc"/>
    <property type="match status" value="1"/>
</dbReference>
<dbReference type="InParanoid" id="A0A3B1KAI3"/>
<dbReference type="Ensembl" id="ENSAMXT00000032034.1">
    <property type="protein sequence ID" value="ENSAMXP00000050961.1"/>
    <property type="gene ID" value="ENSAMXG00000032909.1"/>
</dbReference>
<dbReference type="KEGG" id="amex:111196801"/>
<name>A0A3B1KAI3_ASTMX</name>
<dbReference type="GO" id="GO:0004842">
    <property type="term" value="F:ubiquitin-protein transferase activity"/>
    <property type="evidence" value="ECO:0007669"/>
    <property type="project" value="InterPro"/>
</dbReference>
<accession>A0A3B1KAI3</accession>
<dbReference type="GeneID" id="111196801"/>
<dbReference type="RefSeq" id="XP_049319415.1">
    <property type="nucleotide sequence ID" value="XM_049463458.1"/>
</dbReference>
<evidence type="ECO:0000256" key="1">
    <source>
        <dbReference type="ARBA" id="ARBA00022679"/>
    </source>
</evidence>
<dbReference type="RefSeq" id="XP_049318754.1">
    <property type="nucleotide sequence ID" value="XM_049462797.1"/>
</dbReference>
<evidence type="ECO:0000259" key="5">
    <source>
        <dbReference type="PROSITE" id="PS50237"/>
    </source>
</evidence>
<proteinExistence type="predicted"/>
<keyword evidence="1" id="KW-0808">Transferase</keyword>
<dbReference type="PROSITE" id="PS50237">
    <property type="entry name" value="HECT"/>
    <property type="match status" value="1"/>
</dbReference>
<dbReference type="InterPro" id="IPR000569">
    <property type="entry name" value="HECT_dom"/>
</dbReference>
<protein>
    <submittedName>
        <fullName evidence="6">G2/M phase-specific E3 ubiquitin-protein ligase-like</fullName>
    </submittedName>
</protein>
<organism evidence="6 7">
    <name type="scientific">Astyanax mexicanus</name>
    <name type="common">Blind cave fish</name>
    <name type="synonym">Astyanax fasciatus mexicanus</name>
    <dbReference type="NCBI Taxonomy" id="7994"/>
    <lineage>
        <taxon>Eukaryota</taxon>
        <taxon>Metazoa</taxon>
        <taxon>Chordata</taxon>
        <taxon>Craniata</taxon>
        <taxon>Vertebrata</taxon>
        <taxon>Euteleostomi</taxon>
        <taxon>Actinopterygii</taxon>
        <taxon>Neopterygii</taxon>
        <taxon>Teleostei</taxon>
        <taxon>Ostariophysi</taxon>
        <taxon>Characiformes</taxon>
        <taxon>Characoidei</taxon>
        <taxon>Acestrorhamphidae</taxon>
        <taxon>Acestrorhamphinae</taxon>
        <taxon>Astyanax</taxon>
    </lineage>
</organism>
<evidence type="ECO:0000256" key="2">
    <source>
        <dbReference type="ARBA" id="ARBA00022786"/>
    </source>
</evidence>
<dbReference type="AlphaFoldDB" id="A0A3B1KAI3"/>
<keyword evidence="2 3" id="KW-0833">Ubl conjugation pathway</keyword>
<feature type="domain" description="HECT" evidence="5">
    <location>
        <begin position="371"/>
        <end position="404"/>
    </location>
</feature>
<sequence>MASAPPGQPAGSSTQKVDYNSTVAAAAQSLINVLTQNLSHGQQEQGRRQEQSQSTVEQDMARSFPGFFTKKSYLGKRKIQSLKTYGPANTKTWKSFSFYSYLLNRNSELTPTSSEEFEFAQAGLGKRHLTMLKDMNHDEIFELLQIEYPKMKGLTGGWLLYKATGGQGRRRLIMIPPDSNGYTGSLIRSVTGAGKSILYIVPLQHEFDLTPLPPDAIEFQRMPKAQCQTCKVSFPLQILALHVQECTESPSSAEDAETCSSEVQIVSVTAPPVFCDPETAVEEKVPCPICFIEFTPQFLEVHASSCGEREKDDLMMAERSDVSQDNEGEQIKSVDDILDTISRRVDHEKQFHIQISRTNILERGLLQWQRQKKNLPTAALKVTFFGEAGVDTGALRKEFLTEMVAGIEDRFFEGTQNKKSPRYSLTDFDNGMYRTVGEILAVSLAQGGPAPTFFSPWSYYYLCNGQINPTTLNSDAVADVHLRGLIDQVEKSTEHSIEDLSDEILNCGYTGTISIQNKELIIRAVILHAVLRLQPMLEQLREGLQLYDLLSLLRQYPDICQPLLVPGEDVKVSAEFVMASICPQLSDKGSTRHQIELELINFLQDFLYEAEVEDQGHGEEKEGPHSITPARFLQWVTGQGHIPLLPSEKKDFAVTVKFNHDCNADFGIHNICYPVVSACAKRIVLPVRHIKSYDQFKSILLEAFYLGQEFNIV</sequence>
<dbReference type="KEGG" id="amex:111190595"/>
<reference evidence="7" key="2">
    <citation type="journal article" date="2014" name="Nat. Commun.">
        <title>The cavefish genome reveals candidate genes for eye loss.</title>
        <authorList>
            <person name="McGaugh S.E."/>
            <person name="Gross J.B."/>
            <person name="Aken B."/>
            <person name="Blin M."/>
            <person name="Borowsky R."/>
            <person name="Chalopin D."/>
            <person name="Hinaux H."/>
            <person name="Jeffery W.R."/>
            <person name="Keene A."/>
            <person name="Ma L."/>
            <person name="Minx P."/>
            <person name="Murphy D."/>
            <person name="O'Quin K.E."/>
            <person name="Retaux S."/>
            <person name="Rohner N."/>
            <person name="Searle S.M."/>
            <person name="Stahl B.A."/>
            <person name="Tabin C."/>
            <person name="Volff J.N."/>
            <person name="Yoshizawa M."/>
            <person name="Warren W.C."/>
        </authorList>
    </citation>
    <scope>NUCLEOTIDE SEQUENCE [LARGE SCALE GENOMIC DNA]</scope>
    <source>
        <strain evidence="7">female</strain>
    </source>
</reference>